<proteinExistence type="predicted"/>
<dbReference type="Proteomes" id="UP000886339">
    <property type="component" value="Unassembled WGS sequence"/>
</dbReference>
<evidence type="ECO:0000259" key="1">
    <source>
        <dbReference type="SMART" id="SM00852"/>
    </source>
</evidence>
<dbReference type="InterPro" id="IPR001453">
    <property type="entry name" value="MoaB/Mog_dom"/>
</dbReference>
<dbReference type="SMART" id="SM00852">
    <property type="entry name" value="MoCF_biosynth"/>
    <property type="match status" value="1"/>
</dbReference>
<dbReference type="InterPro" id="IPR050101">
    <property type="entry name" value="CinA"/>
</dbReference>
<dbReference type="EMBL" id="DRLF01000299">
    <property type="protein sequence ID" value="HEC06892.1"/>
    <property type="molecule type" value="Genomic_DNA"/>
</dbReference>
<protein>
    <submittedName>
        <fullName evidence="2">Competence/damage-inducible protein A</fullName>
    </submittedName>
</protein>
<dbReference type="InterPro" id="IPR036425">
    <property type="entry name" value="MoaB/Mog-like_dom_sf"/>
</dbReference>
<dbReference type="SUPFAM" id="SSF53218">
    <property type="entry name" value="Molybdenum cofactor biosynthesis proteins"/>
    <property type="match status" value="1"/>
</dbReference>
<dbReference type="AlphaFoldDB" id="A0A831RVP9"/>
<dbReference type="PANTHER" id="PTHR13939:SF0">
    <property type="entry name" value="NMN AMIDOHYDROLASE-LIKE PROTEIN YFAY"/>
    <property type="match status" value="1"/>
</dbReference>
<accession>A0A831RVP9</accession>
<sequence>MVIGDEILSGRRRDTHVEWFRHILQDRGFSLGWVQILPDDPELLIRQIRQSMTAGDKVFSCGGIGATPDDHTRQCAAVAAGVPLVRNSEAAALIEKQFPGSARPHRIRMADLPEGCELIPNPVNNVAGFSIKEHYFLPGFPDMSHPMGQWVLDSYYPPDEHAPQTLSLRVYGASENELMPILEKLTGDWPQLKLFSLPRMGEESFVELGFTGSEEIDAAFHSLQQALHRGSFSFTLSETDQRSSGA</sequence>
<dbReference type="CDD" id="cd00885">
    <property type="entry name" value="cinA"/>
    <property type="match status" value="1"/>
</dbReference>
<gene>
    <name evidence="2" type="ORF">ENJ12_08580</name>
</gene>
<dbReference type="PANTHER" id="PTHR13939">
    <property type="entry name" value="NICOTINAMIDE-NUCLEOTIDE AMIDOHYDROLASE PNCC"/>
    <property type="match status" value="1"/>
</dbReference>
<organism evidence="2">
    <name type="scientific">Thiolapillus brandeum</name>
    <dbReference type="NCBI Taxonomy" id="1076588"/>
    <lineage>
        <taxon>Bacteria</taxon>
        <taxon>Pseudomonadati</taxon>
        <taxon>Pseudomonadota</taxon>
        <taxon>Gammaproteobacteria</taxon>
        <taxon>Chromatiales</taxon>
        <taxon>Sedimenticolaceae</taxon>
        <taxon>Thiolapillus</taxon>
    </lineage>
</organism>
<name>A0A831RVP9_9GAMM</name>
<feature type="domain" description="MoaB/Mog" evidence="1">
    <location>
        <begin position="1"/>
        <end position="159"/>
    </location>
</feature>
<evidence type="ECO:0000313" key="2">
    <source>
        <dbReference type="EMBL" id="HEC06892.1"/>
    </source>
</evidence>
<comment type="caution">
    <text evidence="2">The sequence shown here is derived from an EMBL/GenBank/DDBJ whole genome shotgun (WGS) entry which is preliminary data.</text>
</comment>
<reference evidence="2" key="1">
    <citation type="journal article" date="2020" name="mSystems">
        <title>Genome- and Community-Level Interaction Insights into Carbon Utilization and Element Cycling Functions of Hydrothermarchaeota in Hydrothermal Sediment.</title>
        <authorList>
            <person name="Zhou Z."/>
            <person name="Liu Y."/>
            <person name="Xu W."/>
            <person name="Pan J."/>
            <person name="Luo Z.H."/>
            <person name="Li M."/>
        </authorList>
    </citation>
    <scope>NUCLEOTIDE SEQUENCE [LARGE SCALE GENOMIC DNA]</scope>
    <source>
        <strain evidence="2">HyVt-458</strain>
    </source>
</reference>
<dbReference type="Gene3D" id="3.40.980.10">
    <property type="entry name" value="MoaB/Mog-like domain"/>
    <property type="match status" value="1"/>
</dbReference>
<dbReference type="Pfam" id="PF00994">
    <property type="entry name" value="MoCF_biosynth"/>
    <property type="match status" value="1"/>
</dbReference>